<keyword evidence="1" id="KW-0255">Endonuclease</keyword>
<dbReference type="GO" id="GO:0006260">
    <property type="term" value="P:DNA replication"/>
    <property type="evidence" value="ECO:0007669"/>
    <property type="project" value="InterPro"/>
</dbReference>
<dbReference type="Proteomes" id="UP000536179">
    <property type="component" value="Unassembled WGS sequence"/>
</dbReference>
<dbReference type="Gene3D" id="3.40.1360.10">
    <property type="match status" value="1"/>
</dbReference>
<evidence type="ECO:0000313" key="2">
    <source>
        <dbReference type="Proteomes" id="UP000536179"/>
    </source>
</evidence>
<gene>
    <name evidence="1" type="ORF">FHS27_004776</name>
</gene>
<dbReference type="AlphaFoldDB" id="A0A7W5H6U6"/>
<dbReference type="GO" id="GO:0003677">
    <property type="term" value="F:DNA binding"/>
    <property type="evidence" value="ECO:0007669"/>
    <property type="project" value="InterPro"/>
</dbReference>
<comment type="caution">
    <text evidence="1">The sequence shown here is derived from an EMBL/GenBank/DDBJ whole genome shotgun (WGS) entry which is preliminary data.</text>
</comment>
<dbReference type="SUPFAM" id="SSF57783">
    <property type="entry name" value="Zinc beta-ribbon"/>
    <property type="match status" value="1"/>
</dbReference>
<organism evidence="1 2">
    <name type="scientific">Aporhodopirellula rubra</name>
    <dbReference type="NCBI Taxonomy" id="980271"/>
    <lineage>
        <taxon>Bacteria</taxon>
        <taxon>Pseudomonadati</taxon>
        <taxon>Planctomycetota</taxon>
        <taxon>Planctomycetia</taxon>
        <taxon>Pirellulales</taxon>
        <taxon>Pirellulaceae</taxon>
        <taxon>Aporhodopirellula</taxon>
    </lineage>
</organism>
<dbReference type="EMBL" id="JACHXU010000019">
    <property type="protein sequence ID" value="MBB3208942.1"/>
    <property type="molecule type" value="Genomic_DNA"/>
</dbReference>
<reference evidence="1 2" key="1">
    <citation type="submission" date="2020-08" db="EMBL/GenBank/DDBJ databases">
        <title>Genomic Encyclopedia of Type Strains, Phase III (KMG-III): the genomes of soil and plant-associated and newly described type strains.</title>
        <authorList>
            <person name="Whitman W."/>
        </authorList>
    </citation>
    <scope>NUCLEOTIDE SEQUENCE [LARGE SCALE GENOMIC DNA]</scope>
    <source>
        <strain evidence="1 2">CECT 8075</strain>
    </source>
</reference>
<proteinExistence type="predicted"/>
<dbReference type="GO" id="GO:0008270">
    <property type="term" value="F:zinc ion binding"/>
    <property type="evidence" value="ECO:0007669"/>
    <property type="project" value="InterPro"/>
</dbReference>
<dbReference type="RefSeq" id="WP_246420590.1">
    <property type="nucleotide sequence ID" value="NZ_JACHXU010000019.1"/>
</dbReference>
<protein>
    <submittedName>
        <fullName evidence="1">5S rRNA maturation endonuclease (Ribonuclease M5)</fullName>
    </submittedName>
</protein>
<dbReference type="InterPro" id="IPR036977">
    <property type="entry name" value="DNA_primase_Znf_CHC2"/>
</dbReference>
<keyword evidence="2" id="KW-1185">Reference proteome</keyword>
<keyword evidence="1" id="KW-0540">Nuclease</keyword>
<keyword evidence="1" id="KW-0378">Hydrolase</keyword>
<dbReference type="SUPFAM" id="SSF56731">
    <property type="entry name" value="DNA primase core"/>
    <property type="match status" value="1"/>
</dbReference>
<dbReference type="CDD" id="cd00188">
    <property type="entry name" value="TOPRIM"/>
    <property type="match status" value="1"/>
</dbReference>
<dbReference type="Gene3D" id="3.90.580.10">
    <property type="entry name" value="Zinc finger, CHC2-type domain"/>
    <property type="match status" value="1"/>
</dbReference>
<sequence length="398" mass="44490">MNSRKPSSYMSDIDDLIAQTPLELVLSHYGLPLPPVGAREHRMKCVFNETCSDSKYGNLSVQMDAAKRLHCHVCKTSGNVLSLLHGLEHHQPPAGGRLRGQEFKDAVAKLREINGLVEEQVGKPAVKPTSAAKPEPMSTAKEANTPMIRHEKEAARELANLCDDLVVDVSEMSPDAAQYVRKRPWLTPEQMKAWGVGIIPGNGRSLFRKKYFVYTHRNERGEVVSYSGRDLAFDTKWTKWLRDGKPEGKKPNKHRYVSGYKRGLELYGGHADRLNEPYVQESLREFGVVVCEGQNEILRMESLGVAAVGLGCNKATDHQVEKLVRFAKNAGGNRALLLPDCDEEGEAGFKELLWRLSEAGVQTRLGFTSNTHDGMMRGRQPEDLTDEEWAVIRQTLSV</sequence>
<evidence type="ECO:0000313" key="1">
    <source>
        <dbReference type="EMBL" id="MBB3208942.1"/>
    </source>
</evidence>
<accession>A0A7W5H6U6</accession>
<name>A0A7W5H6U6_9BACT</name>
<dbReference type="GO" id="GO:0004519">
    <property type="term" value="F:endonuclease activity"/>
    <property type="evidence" value="ECO:0007669"/>
    <property type="project" value="UniProtKB-KW"/>
</dbReference>